<keyword evidence="4" id="KW-0677">Repeat</keyword>
<sequence length="868" mass="100801">MKKSYQFRALFYKNASIQSRQIGTNICQILTPLICLVLVYIIQEIIFDKFSGWTFQLDFPYILNIPFIYSQIPMFNNVSCLQWQQIVEIRYFYDVSKLSHNEQNFIGWNNGQIGKNMSSGLLQNILQRPGCKSNNQSELRNIPFLEQPEISINEDIYQRIQYLNTQPFYRGRDLDDIWMIPDGAFTFHNANEEYLNVTIQVNDLRIPEYHRANGITKVFFKVAENKTNNLMLVAEAQVGLIDLITRAYLHKLNPKIWLISGIQYMPLIGEDRNLVQKAINLMGALLFPLSLSLLLPVFLYSIVLDKEERLLQMMKMNGMRMVDYWIVQYLFSSILTFVTYILFYFVAMYGIEIQVFKYTDSNLILLILIGWGLTQISLSFFFQVFLNKSRTATIIGYLISVWGTIMASTINLAIYPDPLELPWYLQIVPQIAFGRLFYILSFACVSQHGCYTSLELISPEIQGCLLSLYYNTVFYAIMGIYLHEIIPQEYGVASEPWICKFFKKTEYLEFYEEDQLGLNVNQLEEDQDVLQEREKVYKLKNLEDYPLVCKDIRKMYQNTVAVKSFSLCVEKGEIFGLLGPNGAGKTSIISTITGLYGCSDGTAFVGGYSIKQQMKEVQMRIGVCPQFDLLWPELTVEEHLLFYARLKGVHRELERVRVQQSMAEVKLEPYFNYQTQQLSGGMKRRLSIAIALVGEPLIVFLDEPSTGLDPDNRRQLWEIIQQCRERRAMVLTTHSMEEADVLCNRIGIMSQGVLKCLGTPQRLKNIYGGGYHLSVQIHRDKYLQSIHNQQQSQFYINKVKDFIRDILPQSIMLSEFNGNLIYQISEKSCKVSDIFWQIEKQKEYLQISDWGISQTNLEDVFMKIVGQF</sequence>
<feature type="coiled-coil region" evidence="9">
    <location>
        <begin position="513"/>
        <end position="540"/>
    </location>
</feature>
<evidence type="ECO:0000259" key="11">
    <source>
        <dbReference type="PROSITE" id="PS50893"/>
    </source>
</evidence>
<dbReference type="OMA" id="WEDLSCV"/>
<dbReference type="PROSITE" id="PS00211">
    <property type="entry name" value="ABC_TRANSPORTER_1"/>
    <property type="match status" value="1"/>
</dbReference>
<keyword evidence="9" id="KW-0175">Coiled coil</keyword>
<evidence type="ECO:0000256" key="5">
    <source>
        <dbReference type="ARBA" id="ARBA00022741"/>
    </source>
</evidence>
<dbReference type="EMBL" id="CAJJDM010000120">
    <property type="protein sequence ID" value="CAD8101919.1"/>
    <property type="molecule type" value="Genomic_DNA"/>
</dbReference>
<evidence type="ECO:0000313" key="12">
    <source>
        <dbReference type="EMBL" id="CAD8101919.1"/>
    </source>
</evidence>
<feature type="transmembrane region" description="Helical" evidence="10">
    <location>
        <begin position="21"/>
        <end position="42"/>
    </location>
</feature>
<feature type="transmembrane region" description="Helical" evidence="10">
    <location>
        <begin position="281"/>
        <end position="303"/>
    </location>
</feature>
<evidence type="ECO:0000256" key="9">
    <source>
        <dbReference type="SAM" id="Coils"/>
    </source>
</evidence>
<comment type="subcellular location">
    <subcellularLocation>
        <location evidence="1">Membrane</location>
        <topology evidence="1">Multi-pass membrane protein</topology>
    </subcellularLocation>
</comment>
<evidence type="ECO:0000313" key="13">
    <source>
        <dbReference type="Proteomes" id="UP000688137"/>
    </source>
</evidence>
<dbReference type="SMART" id="SM00382">
    <property type="entry name" value="AAA"/>
    <property type="match status" value="1"/>
</dbReference>
<keyword evidence="7 10" id="KW-1133">Transmembrane helix</keyword>
<evidence type="ECO:0000256" key="4">
    <source>
        <dbReference type="ARBA" id="ARBA00022737"/>
    </source>
</evidence>
<evidence type="ECO:0000256" key="6">
    <source>
        <dbReference type="ARBA" id="ARBA00022840"/>
    </source>
</evidence>
<dbReference type="InterPro" id="IPR056264">
    <property type="entry name" value="R2_ABCA1-4-like"/>
</dbReference>
<feature type="transmembrane region" description="Helical" evidence="10">
    <location>
        <begin position="394"/>
        <end position="415"/>
    </location>
</feature>
<keyword evidence="5" id="KW-0547">Nucleotide-binding</keyword>
<dbReference type="GO" id="GO:0016887">
    <property type="term" value="F:ATP hydrolysis activity"/>
    <property type="evidence" value="ECO:0007669"/>
    <property type="project" value="InterPro"/>
</dbReference>
<evidence type="ECO:0000256" key="1">
    <source>
        <dbReference type="ARBA" id="ARBA00004141"/>
    </source>
</evidence>
<protein>
    <recommendedName>
        <fullName evidence="11">ABC transporter domain-containing protein</fullName>
    </recommendedName>
</protein>
<dbReference type="GO" id="GO:0005524">
    <property type="term" value="F:ATP binding"/>
    <property type="evidence" value="ECO:0007669"/>
    <property type="project" value="UniProtKB-KW"/>
</dbReference>
<dbReference type="FunFam" id="3.40.50.300:FF:000665">
    <property type="entry name" value="ABC transporter A family member 2"/>
    <property type="match status" value="1"/>
</dbReference>
<dbReference type="InterPro" id="IPR003593">
    <property type="entry name" value="AAA+_ATPase"/>
</dbReference>
<dbReference type="PROSITE" id="PS50893">
    <property type="entry name" value="ABC_TRANSPORTER_2"/>
    <property type="match status" value="1"/>
</dbReference>
<dbReference type="InterPro" id="IPR003439">
    <property type="entry name" value="ABC_transporter-like_ATP-bd"/>
</dbReference>
<gene>
    <name evidence="12" type="ORF">PPRIM_AZ9-3.1.T1170029</name>
</gene>
<proteinExistence type="predicted"/>
<dbReference type="GO" id="GO:0016020">
    <property type="term" value="C:membrane"/>
    <property type="evidence" value="ECO:0007669"/>
    <property type="project" value="UniProtKB-SubCell"/>
</dbReference>
<keyword evidence="6" id="KW-0067">ATP-binding</keyword>
<dbReference type="InterPro" id="IPR017871">
    <property type="entry name" value="ABC_transporter-like_CS"/>
</dbReference>
<evidence type="ECO:0000256" key="8">
    <source>
        <dbReference type="ARBA" id="ARBA00023136"/>
    </source>
</evidence>
<name>A0A8S1PG76_PARPR</name>
<feature type="transmembrane region" description="Helical" evidence="10">
    <location>
        <begin position="324"/>
        <end position="351"/>
    </location>
</feature>
<evidence type="ECO:0000256" key="10">
    <source>
        <dbReference type="SAM" id="Phobius"/>
    </source>
</evidence>
<feature type="transmembrane region" description="Helical" evidence="10">
    <location>
        <begin position="363"/>
        <end position="382"/>
    </location>
</feature>
<dbReference type="PANTHER" id="PTHR19229:SF36">
    <property type="entry name" value="ATP-BINDING CASSETTE SUB-FAMILY A MEMBER 2"/>
    <property type="match status" value="1"/>
</dbReference>
<comment type="caution">
    <text evidence="12">The sequence shown here is derived from an EMBL/GenBank/DDBJ whole genome shotgun (WGS) entry which is preliminary data.</text>
</comment>
<accession>A0A8S1PG76</accession>
<reference evidence="12" key="1">
    <citation type="submission" date="2021-01" db="EMBL/GenBank/DDBJ databases">
        <authorList>
            <consortium name="Genoscope - CEA"/>
            <person name="William W."/>
        </authorList>
    </citation>
    <scope>NUCLEOTIDE SEQUENCE</scope>
</reference>
<keyword evidence="2" id="KW-0813">Transport</keyword>
<dbReference type="Pfam" id="PF00005">
    <property type="entry name" value="ABC_tran"/>
    <property type="match status" value="1"/>
</dbReference>
<dbReference type="PANTHER" id="PTHR19229">
    <property type="entry name" value="ATP-BINDING CASSETTE TRANSPORTER SUBFAMILY A ABCA"/>
    <property type="match status" value="1"/>
</dbReference>
<organism evidence="12 13">
    <name type="scientific">Paramecium primaurelia</name>
    <dbReference type="NCBI Taxonomy" id="5886"/>
    <lineage>
        <taxon>Eukaryota</taxon>
        <taxon>Sar</taxon>
        <taxon>Alveolata</taxon>
        <taxon>Ciliophora</taxon>
        <taxon>Intramacronucleata</taxon>
        <taxon>Oligohymenophorea</taxon>
        <taxon>Peniculida</taxon>
        <taxon>Parameciidae</taxon>
        <taxon>Paramecium</taxon>
    </lineage>
</organism>
<dbReference type="GO" id="GO:0005319">
    <property type="term" value="F:lipid transporter activity"/>
    <property type="evidence" value="ECO:0007669"/>
    <property type="project" value="TreeGrafter"/>
</dbReference>
<feature type="transmembrane region" description="Helical" evidence="10">
    <location>
        <begin position="463"/>
        <end position="482"/>
    </location>
</feature>
<feature type="transmembrane region" description="Helical" evidence="10">
    <location>
        <begin position="427"/>
        <end position="451"/>
    </location>
</feature>
<keyword evidence="3 10" id="KW-0812">Transmembrane</keyword>
<dbReference type="AlphaFoldDB" id="A0A8S1PG76"/>
<feature type="domain" description="ABC transporter" evidence="11">
    <location>
        <begin position="547"/>
        <end position="776"/>
    </location>
</feature>
<dbReference type="Pfam" id="PF23321">
    <property type="entry name" value="R1_ABCA1"/>
    <property type="match status" value="1"/>
</dbReference>
<dbReference type="InterPro" id="IPR026082">
    <property type="entry name" value="ABCA"/>
</dbReference>
<keyword evidence="13" id="KW-1185">Reference proteome</keyword>
<dbReference type="Proteomes" id="UP000688137">
    <property type="component" value="Unassembled WGS sequence"/>
</dbReference>
<evidence type="ECO:0000256" key="3">
    <source>
        <dbReference type="ARBA" id="ARBA00022692"/>
    </source>
</evidence>
<keyword evidence="8 10" id="KW-0472">Membrane</keyword>
<evidence type="ECO:0000256" key="7">
    <source>
        <dbReference type="ARBA" id="ARBA00022989"/>
    </source>
</evidence>
<dbReference type="GO" id="GO:0140359">
    <property type="term" value="F:ABC-type transporter activity"/>
    <property type="evidence" value="ECO:0007669"/>
    <property type="project" value="InterPro"/>
</dbReference>
<evidence type="ECO:0000256" key="2">
    <source>
        <dbReference type="ARBA" id="ARBA00022448"/>
    </source>
</evidence>
<dbReference type="CDD" id="cd03263">
    <property type="entry name" value="ABC_subfamily_A"/>
    <property type="match status" value="1"/>
</dbReference>